<keyword evidence="5" id="KW-1185">Reference proteome</keyword>
<accession>A0A847RZH7</accession>
<feature type="domain" description="Outer membrane protein beta-barrel" evidence="3">
    <location>
        <begin position="11"/>
        <end position="188"/>
    </location>
</feature>
<keyword evidence="1 2" id="KW-0732">Signal</keyword>
<evidence type="ECO:0000256" key="2">
    <source>
        <dbReference type="SAM" id="SignalP"/>
    </source>
</evidence>
<proteinExistence type="predicted"/>
<evidence type="ECO:0000256" key="1">
    <source>
        <dbReference type="ARBA" id="ARBA00022729"/>
    </source>
</evidence>
<evidence type="ECO:0000313" key="5">
    <source>
        <dbReference type="Proteomes" id="UP000570474"/>
    </source>
</evidence>
<evidence type="ECO:0000259" key="3">
    <source>
        <dbReference type="Pfam" id="PF13505"/>
    </source>
</evidence>
<feature type="signal peptide" evidence="2">
    <location>
        <begin position="1"/>
        <end position="19"/>
    </location>
</feature>
<sequence length="228" mass="24978">MKKLSLLFMMSALAFGVKAQDKDVPRFRIAVNGGYSYRIGKVPSSFSGDARDYMKKLKSGFNVGADVQYYFNDEWGVGVKYLRFQASGSGVVAAESPSDGYMRTNVADNIGITFYGATFCGRVYTKSDYSQAFLIGASLGYMRYRDNGQVAAYPVTIKGGALGSGLDVGYDIRIARKLYAGAQFSYLAGTVGRVTIERAGMTETRELKDDQRENLSHLSLSAGLRFHL</sequence>
<gene>
    <name evidence="4" type="ORF">HGH92_27875</name>
</gene>
<organism evidence="4 5">
    <name type="scientific">Chitinophaga varians</name>
    <dbReference type="NCBI Taxonomy" id="2202339"/>
    <lineage>
        <taxon>Bacteria</taxon>
        <taxon>Pseudomonadati</taxon>
        <taxon>Bacteroidota</taxon>
        <taxon>Chitinophagia</taxon>
        <taxon>Chitinophagales</taxon>
        <taxon>Chitinophagaceae</taxon>
        <taxon>Chitinophaga</taxon>
    </lineage>
</organism>
<protein>
    <submittedName>
        <fullName evidence="4">Porin family protein</fullName>
    </submittedName>
</protein>
<dbReference type="InterPro" id="IPR027385">
    <property type="entry name" value="Beta-barrel_OMP"/>
</dbReference>
<evidence type="ECO:0000313" key="4">
    <source>
        <dbReference type="EMBL" id="NLR68156.1"/>
    </source>
</evidence>
<dbReference type="Gene3D" id="2.40.160.20">
    <property type="match status" value="1"/>
</dbReference>
<name>A0A847RZH7_9BACT</name>
<dbReference type="EMBL" id="JABAIA010000003">
    <property type="protein sequence ID" value="NLR68156.1"/>
    <property type="molecule type" value="Genomic_DNA"/>
</dbReference>
<dbReference type="RefSeq" id="WP_168874090.1">
    <property type="nucleotide sequence ID" value="NZ_JABAIA010000003.1"/>
</dbReference>
<dbReference type="Pfam" id="PF13505">
    <property type="entry name" value="OMP_b-brl"/>
    <property type="match status" value="1"/>
</dbReference>
<dbReference type="AlphaFoldDB" id="A0A847RZH7"/>
<comment type="caution">
    <text evidence="4">The sequence shown here is derived from an EMBL/GenBank/DDBJ whole genome shotgun (WGS) entry which is preliminary data.</text>
</comment>
<dbReference type="InterPro" id="IPR011250">
    <property type="entry name" value="OMP/PagP_B-barrel"/>
</dbReference>
<dbReference type="Proteomes" id="UP000570474">
    <property type="component" value="Unassembled WGS sequence"/>
</dbReference>
<feature type="chain" id="PRO_5032988113" evidence="2">
    <location>
        <begin position="20"/>
        <end position="228"/>
    </location>
</feature>
<dbReference type="SUPFAM" id="SSF56925">
    <property type="entry name" value="OMPA-like"/>
    <property type="match status" value="1"/>
</dbReference>
<reference evidence="4 5" key="1">
    <citation type="submission" date="2020-04" db="EMBL/GenBank/DDBJ databases">
        <authorList>
            <person name="Yin C."/>
        </authorList>
    </citation>
    <scope>NUCLEOTIDE SEQUENCE [LARGE SCALE GENOMIC DNA]</scope>
    <source>
        <strain evidence="4 5">Ae27</strain>
    </source>
</reference>